<proteinExistence type="predicted"/>
<evidence type="ECO:0000256" key="9">
    <source>
        <dbReference type="SAM" id="Phobius"/>
    </source>
</evidence>
<dbReference type="Proteomes" id="UP000005242">
    <property type="component" value="Unassembled WGS sequence"/>
</dbReference>
<feature type="region of interest" description="Disordered" evidence="8">
    <location>
        <begin position="553"/>
        <end position="625"/>
    </location>
</feature>
<dbReference type="PROSITE" id="PS51371">
    <property type="entry name" value="CBS"/>
    <property type="match status" value="1"/>
</dbReference>
<keyword evidence="6" id="KW-0129">CBS domain</keyword>
<feature type="domain" description="CNNM transmembrane" evidence="11">
    <location>
        <begin position="153"/>
        <end position="351"/>
    </location>
</feature>
<evidence type="ECO:0000256" key="3">
    <source>
        <dbReference type="ARBA" id="ARBA00022737"/>
    </source>
</evidence>
<dbReference type="FunCoup" id="I4Y7D8">
    <property type="interactions" value="245"/>
</dbReference>
<dbReference type="PANTHER" id="PTHR12064">
    <property type="entry name" value="METAL TRANSPORTER CNNM"/>
    <property type="match status" value="1"/>
</dbReference>
<evidence type="ECO:0000256" key="7">
    <source>
        <dbReference type="PROSITE-ProRule" id="PRU01193"/>
    </source>
</evidence>
<dbReference type="CDD" id="cd04590">
    <property type="entry name" value="CBS_pair_CorC_HlyC_assoc"/>
    <property type="match status" value="1"/>
</dbReference>
<dbReference type="SUPFAM" id="SSF50182">
    <property type="entry name" value="Sm-like ribonucleoproteins"/>
    <property type="match status" value="1"/>
</dbReference>
<dbReference type="RefSeq" id="XP_006960022.1">
    <property type="nucleotide sequence ID" value="XM_006959960.1"/>
</dbReference>
<dbReference type="Pfam" id="PF01423">
    <property type="entry name" value="LSM"/>
    <property type="match status" value="1"/>
</dbReference>
<keyword evidence="13" id="KW-1185">Reference proteome</keyword>
<dbReference type="PROSITE" id="PS51846">
    <property type="entry name" value="CNNM"/>
    <property type="match status" value="1"/>
</dbReference>
<dbReference type="eggNOG" id="KOG2118">
    <property type="taxonomic scope" value="Eukaryota"/>
</dbReference>
<dbReference type="PANTHER" id="PTHR12064:SF97">
    <property type="entry name" value="METAL TRANSPORTER CNNM-5"/>
    <property type="match status" value="1"/>
</dbReference>
<keyword evidence="5 7" id="KW-0472">Membrane</keyword>
<dbReference type="AlphaFoldDB" id="I4Y7D8"/>
<dbReference type="eggNOG" id="KOG1780">
    <property type="taxonomic scope" value="Eukaryota"/>
</dbReference>
<evidence type="ECO:0000256" key="1">
    <source>
        <dbReference type="ARBA" id="ARBA00004141"/>
    </source>
</evidence>
<evidence type="ECO:0000256" key="6">
    <source>
        <dbReference type="PROSITE-ProRule" id="PRU00703"/>
    </source>
</evidence>
<feature type="transmembrane region" description="Helical" evidence="9">
    <location>
        <begin position="244"/>
        <end position="265"/>
    </location>
</feature>
<sequence length="625" mass="69896">MSAKISNPELKKYMDKRVLVHLQANRKVTGQLRGFDLFLNLVLDDASDETFAGEKTRIGQISYTHSPRLYVVTQSHQWKALKQYQKYEHGDRDKAKISCTNNLFSASTSTSFISYHHQMRRPLSLNLLQVGLTLASPIKILHKQASKPDHPPGTTLFYVQLLISVCLVLSGGLFAGLTLGILSLDDLNLKVLETSGESEVEKEHARKLLKLLSLGRHWILSVLLLSNSVVNEALPIFLDSILGGGYTAIILSTASIFIFGEWVYHKITPFLLTCYRIIPQSICARHGLAIGSFFSPLVLMLCYATSPITYPLSKLLDHVLGSQHDTTYKKAELKSFLNLHRYGVEPLQDDEINIMEACLSLNEKKVTDIMTPIEDVYTLSSDQVVDETVIDKILHHGYSRIPIHTPNNPTRFIGMLLVKKLIKYDPEDKWFVSDFALSVLPEALPNISCFQALDYFQTGRAHLLVITEHPGDMLGRGVLGVATLEDVLEEILGEEIIDESDRIMDNRTKRRVVRTHQYIKGIYERQKAVRRGSLPETSSNSRAESPVIQVKRKLGTSTPISNAMVSNPSSTAANMTNEDIVENSTDERAPLISSPAPRYPANRSRLQNSMVGSPPSDNQNNYGSL</sequence>
<dbReference type="InterPro" id="IPR010920">
    <property type="entry name" value="LSM_dom_sf"/>
</dbReference>
<comment type="subcellular location">
    <subcellularLocation>
        <location evidence="1">Membrane</location>
        <topology evidence="1">Multi-pass membrane protein</topology>
    </subcellularLocation>
</comment>
<dbReference type="GO" id="GO:0030026">
    <property type="term" value="P:intracellular manganese ion homeostasis"/>
    <property type="evidence" value="ECO:0007669"/>
    <property type="project" value="TreeGrafter"/>
</dbReference>
<gene>
    <name evidence="12" type="ORF">WALSEDRAFT_58458</name>
</gene>
<evidence type="ECO:0000256" key="4">
    <source>
        <dbReference type="ARBA" id="ARBA00022989"/>
    </source>
</evidence>
<evidence type="ECO:0000256" key="5">
    <source>
        <dbReference type="ARBA" id="ARBA00023136"/>
    </source>
</evidence>
<feature type="domain" description="CBS" evidence="10">
    <location>
        <begin position="370"/>
        <end position="435"/>
    </location>
</feature>
<feature type="transmembrane region" description="Helical" evidence="9">
    <location>
        <begin position="161"/>
        <end position="182"/>
    </location>
</feature>
<accession>I4Y7D8</accession>
<evidence type="ECO:0000313" key="13">
    <source>
        <dbReference type="Proteomes" id="UP000005242"/>
    </source>
</evidence>
<dbReference type="InterPro" id="IPR002550">
    <property type="entry name" value="CNNM"/>
</dbReference>
<evidence type="ECO:0000259" key="10">
    <source>
        <dbReference type="PROSITE" id="PS51371"/>
    </source>
</evidence>
<dbReference type="FunFam" id="3.10.580.10:FF:000006">
    <property type="entry name" value="DUF21 and CBS domain protein"/>
    <property type="match status" value="1"/>
</dbReference>
<dbReference type="InterPro" id="IPR000644">
    <property type="entry name" value="CBS_dom"/>
</dbReference>
<dbReference type="OrthoDB" id="5353557at2759"/>
<feature type="transmembrane region" description="Helical" evidence="9">
    <location>
        <begin position="286"/>
        <end position="306"/>
    </location>
</feature>
<evidence type="ECO:0000256" key="2">
    <source>
        <dbReference type="ARBA" id="ARBA00022692"/>
    </source>
</evidence>
<dbReference type="Gene3D" id="2.30.30.100">
    <property type="match status" value="1"/>
</dbReference>
<dbReference type="InterPro" id="IPR045095">
    <property type="entry name" value="ACDP"/>
</dbReference>
<feature type="compositionally biased region" description="Polar residues" evidence="8">
    <location>
        <begin position="604"/>
        <end position="625"/>
    </location>
</feature>
<feature type="compositionally biased region" description="Polar residues" evidence="8">
    <location>
        <begin position="555"/>
        <end position="577"/>
    </location>
</feature>
<keyword evidence="2 7" id="KW-0812">Transmembrane</keyword>
<dbReference type="KEGG" id="wse:WALSEDRAFT_58458"/>
<dbReference type="OMA" id="EEHTYKK"/>
<evidence type="ECO:0000313" key="12">
    <source>
        <dbReference type="EMBL" id="EIM19880.1"/>
    </source>
</evidence>
<keyword evidence="4 7" id="KW-1133">Transmembrane helix</keyword>
<dbReference type="Pfam" id="PF01595">
    <property type="entry name" value="CNNM"/>
    <property type="match status" value="1"/>
</dbReference>
<dbReference type="GO" id="GO:0016020">
    <property type="term" value="C:membrane"/>
    <property type="evidence" value="ECO:0007669"/>
    <property type="project" value="UniProtKB-SubCell"/>
</dbReference>
<dbReference type="STRING" id="671144.I4Y7D8"/>
<dbReference type="InParanoid" id="I4Y7D8"/>
<dbReference type="GO" id="GO:0010960">
    <property type="term" value="P:magnesium ion homeostasis"/>
    <property type="evidence" value="ECO:0007669"/>
    <property type="project" value="InterPro"/>
</dbReference>
<evidence type="ECO:0000259" key="11">
    <source>
        <dbReference type="PROSITE" id="PS51846"/>
    </source>
</evidence>
<protein>
    <submittedName>
        <fullName evidence="12">DUF21-domain-containing protein</fullName>
    </submittedName>
</protein>
<dbReference type="GeneID" id="18473021"/>
<organism evidence="12 13">
    <name type="scientific">Wallemia mellicola (strain ATCC MYA-4683 / CBS 633.66)</name>
    <name type="common">Wallemia sebi (CBS 633.66)</name>
    <dbReference type="NCBI Taxonomy" id="671144"/>
    <lineage>
        <taxon>Eukaryota</taxon>
        <taxon>Fungi</taxon>
        <taxon>Dikarya</taxon>
        <taxon>Basidiomycota</taxon>
        <taxon>Wallemiomycotina</taxon>
        <taxon>Wallemiomycetes</taxon>
        <taxon>Wallemiales</taxon>
        <taxon>Wallemiaceae</taxon>
        <taxon>Wallemia</taxon>
    </lineage>
</organism>
<dbReference type="InterPro" id="IPR001163">
    <property type="entry name" value="Sm_dom_euk/arc"/>
</dbReference>
<dbReference type="GO" id="GO:0032991">
    <property type="term" value="C:protein-containing complex"/>
    <property type="evidence" value="ECO:0007669"/>
    <property type="project" value="UniProtKB-ARBA"/>
</dbReference>
<dbReference type="EMBL" id="JH668244">
    <property type="protein sequence ID" value="EIM19880.1"/>
    <property type="molecule type" value="Genomic_DNA"/>
</dbReference>
<dbReference type="GO" id="GO:0005737">
    <property type="term" value="C:cytoplasm"/>
    <property type="evidence" value="ECO:0007669"/>
    <property type="project" value="TreeGrafter"/>
</dbReference>
<evidence type="ECO:0000256" key="8">
    <source>
        <dbReference type="SAM" id="MobiDB-lite"/>
    </source>
</evidence>
<dbReference type="SUPFAM" id="SSF54631">
    <property type="entry name" value="CBS-domain pair"/>
    <property type="match status" value="1"/>
</dbReference>
<dbReference type="SMART" id="SM00651">
    <property type="entry name" value="Sm"/>
    <property type="match status" value="1"/>
</dbReference>
<dbReference type="InterPro" id="IPR044751">
    <property type="entry name" value="Ion_transp-like_CBS"/>
</dbReference>
<name>I4Y7D8_WALMC</name>
<dbReference type="Gene3D" id="3.10.580.10">
    <property type="entry name" value="CBS-domain"/>
    <property type="match status" value="1"/>
</dbReference>
<dbReference type="InterPro" id="IPR046342">
    <property type="entry name" value="CBS_dom_sf"/>
</dbReference>
<keyword evidence="3" id="KW-0677">Repeat</keyword>
<dbReference type="Pfam" id="PF00571">
    <property type="entry name" value="CBS"/>
    <property type="match status" value="1"/>
</dbReference>
<reference evidence="12 13" key="1">
    <citation type="journal article" date="2012" name="Fungal Genet. Biol.">
        <title>The genome of the xerotolerant mold Wallemia sebi reveals adaptations to osmotic stress and suggests cryptic sexual reproduction.</title>
        <authorList>
            <person name="Padamsee M."/>
            <person name="Kumar T.K.A."/>
            <person name="Riley R."/>
            <person name="Binder M."/>
            <person name="Boyd A."/>
            <person name="Calvo A.M."/>
            <person name="Furukawa K."/>
            <person name="Hesse C."/>
            <person name="Hohmann S."/>
            <person name="James T.Y."/>
            <person name="LaButti K."/>
            <person name="Lapidus A."/>
            <person name="Lindquist E."/>
            <person name="Lucas S."/>
            <person name="Miller K."/>
            <person name="Shantappa S."/>
            <person name="Grigoriev I.V."/>
            <person name="Hibbett D.S."/>
            <person name="McLaughlin D.J."/>
            <person name="Spatafora J.W."/>
            <person name="Aime M.C."/>
        </authorList>
    </citation>
    <scope>NUCLEOTIDE SEQUENCE [LARGE SCALE GENOMIC DNA]</scope>
    <source>
        <strain evidence="13">ATCC MYA-4683 / CBS 633.66</strain>
    </source>
</reference>
<dbReference type="HOGENOM" id="CLU_011310_0_3_1"/>